<evidence type="ECO:0008006" key="5">
    <source>
        <dbReference type="Google" id="ProtNLM"/>
    </source>
</evidence>
<accession>A0ABQ4SC32</accession>
<protein>
    <recommendedName>
        <fullName evidence="5">Urease accessory protein</fullName>
    </recommendedName>
</protein>
<feature type="chain" id="PRO_5046101954" description="Urease accessory protein" evidence="2">
    <location>
        <begin position="26"/>
        <end position="196"/>
    </location>
</feature>
<feature type="transmembrane region" description="Helical" evidence="1">
    <location>
        <begin position="68"/>
        <end position="91"/>
    </location>
</feature>
<evidence type="ECO:0000313" key="4">
    <source>
        <dbReference type="Proteomes" id="UP001055153"/>
    </source>
</evidence>
<keyword evidence="2" id="KW-0732">Signal</keyword>
<feature type="transmembrane region" description="Helical" evidence="1">
    <location>
        <begin position="175"/>
        <end position="193"/>
    </location>
</feature>
<keyword evidence="1" id="KW-0472">Membrane</keyword>
<keyword evidence="1" id="KW-1133">Transmembrane helix</keyword>
<evidence type="ECO:0000256" key="1">
    <source>
        <dbReference type="SAM" id="Phobius"/>
    </source>
</evidence>
<feature type="transmembrane region" description="Helical" evidence="1">
    <location>
        <begin position="97"/>
        <end position="130"/>
    </location>
</feature>
<dbReference type="InterPro" id="IPR007038">
    <property type="entry name" value="HupE_UreJ"/>
</dbReference>
<proteinExistence type="predicted"/>
<feature type="transmembrane region" description="Helical" evidence="1">
    <location>
        <begin position="43"/>
        <end position="61"/>
    </location>
</feature>
<dbReference type="PIRSF" id="PIRSF016919">
    <property type="entry name" value="HupE_UreJ"/>
    <property type="match status" value="1"/>
</dbReference>
<reference evidence="3" key="2">
    <citation type="submission" date="2021-08" db="EMBL/GenBank/DDBJ databases">
        <authorList>
            <person name="Tani A."/>
            <person name="Ola A."/>
            <person name="Ogura Y."/>
            <person name="Katsura K."/>
            <person name="Hayashi T."/>
        </authorList>
    </citation>
    <scope>NUCLEOTIDE SEQUENCE</scope>
    <source>
        <strain evidence="3">DSM 17168</strain>
    </source>
</reference>
<keyword evidence="4" id="KW-1185">Reference proteome</keyword>
<reference evidence="3" key="1">
    <citation type="journal article" date="2021" name="Front. Microbiol.">
        <title>Comprehensive Comparative Genomics and Phenotyping of Methylobacterium Species.</title>
        <authorList>
            <person name="Alessa O."/>
            <person name="Ogura Y."/>
            <person name="Fujitani Y."/>
            <person name="Takami H."/>
            <person name="Hayashi T."/>
            <person name="Sahin N."/>
            <person name="Tani A."/>
        </authorList>
    </citation>
    <scope>NUCLEOTIDE SEQUENCE</scope>
    <source>
        <strain evidence="3">DSM 17168</strain>
    </source>
</reference>
<dbReference type="Proteomes" id="UP001055153">
    <property type="component" value="Unassembled WGS sequence"/>
</dbReference>
<gene>
    <name evidence="3" type="ORF">GMJLKIPL_2717</name>
</gene>
<dbReference type="EMBL" id="BPQQ01000031">
    <property type="protein sequence ID" value="GJE00791.1"/>
    <property type="molecule type" value="Genomic_DNA"/>
</dbReference>
<sequence>MTRRLPGLLAALPTALALLPQAALAHGGHGATTGFAAGFAHPLGGADHVLAMVAVGLLAALRGGRALWALPLAFLGMMTFGGLLGALGVGLPYVEGAIGVSVVVFGVAVAAGAGLPLAGLAATVGFFALFHGHAHGVEMPETATGLAYGAGFVLGTALLHAAGLALGLVGGRLRNAAPVAGAAVALAGVAILVRSL</sequence>
<evidence type="ECO:0000256" key="2">
    <source>
        <dbReference type="SAM" id="SignalP"/>
    </source>
</evidence>
<dbReference type="Pfam" id="PF04955">
    <property type="entry name" value="HupE_UreJ"/>
    <property type="match status" value="1"/>
</dbReference>
<organism evidence="3 4">
    <name type="scientific">Methylobacterium isbiliense</name>
    <dbReference type="NCBI Taxonomy" id="315478"/>
    <lineage>
        <taxon>Bacteria</taxon>
        <taxon>Pseudomonadati</taxon>
        <taxon>Pseudomonadota</taxon>
        <taxon>Alphaproteobacteria</taxon>
        <taxon>Hyphomicrobiales</taxon>
        <taxon>Methylobacteriaceae</taxon>
        <taxon>Methylobacterium</taxon>
    </lineage>
</organism>
<comment type="caution">
    <text evidence="3">The sequence shown here is derived from an EMBL/GenBank/DDBJ whole genome shotgun (WGS) entry which is preliminary data.</text>
</comment>
<feature type="transmembrane region" description="Helical" evidence="1">
    <location>
        <begin position="142"/>
        <end position="169"/>
    </location>
</feature>
<dbReference type="RefSeq" id="WP_238235653.1">
    <property type="nucleotide sequence ID" value="NZ_BPQQ01000031.1"/>
</dbReference>
<feature type="signal peptide" evidence="2">
    <location>
        <begin position="1"/>
        <end position="25"/>
    </location>
</feature>
<keyword evidence="1" id="KW-0812">Transmembrane</keyword>
<evidence type="ECO:0000313" key="3">
    <source>
        <dbReference type="EMBL" id="GJE00791.1"/>
    </source>
</evidence>
<name>A0ABQ4SC32_9HYPH</name>